<evidence type="ECO:0000313" key="1">
    <source>
        <dbReference type="EMBL" id="KAJ2843043.1"/>
    </source>
</evidence>
<name>A0A9W8LWU4_9FUNG</name>
<organism evidence="1 2">
    <name type="scientific">Coemansia brasiliensis</name>
    <dbReference type="NCBI Taxonomy" id="2650707"/>
    <lineage>
        <taxon>Eukaryota</taxon>
        <taxon>Fungi</taxon>
        <taxon>Fungi incertae sedis</taxon>
        <taxon>Zoopagomycota</taxon>
        <taxon>Kickxellomycotina</taxon>
        <taxon>Kickxellomycetes</taxon>
        <taxon>Kickxellales</taxon>
        <taxon>Kickxellaceae</taxon>
        <taxon>Coemansia</taxon>
    </lineage>
</organism>
<dbReference type="Proteomes" id="UP001139887">
    <property type="component" value="Unassembled WGS sequence"/>
</dbReference>
<proteinExistence type="predicted"/>
<reference evidence="1" key="1">
    <citation type="submission" date="2022-07" db="EMBL/GenBank/DDBJ databases">
        <title>Phylogenomic reconstructions and comparative analyses of Kickxellomycotina fungi.</title>
        <authorList>
            <person name="Reynolds N.K."/>
            <person name="Stajich J.E."/>
            <person name="Barry K."/>
            <person name="Grigoriev I.V."/>
            <person name="Crous P."/>
            <person name="Smith M.E."/>
        </authorList>
    </citation>
    <scope>NUCLEOTIDE SEQUENCE</scope>
    <source>
        <strain evidence="1">NRRL 1566</strain>
    </source>
</reference>
<accession>A0A9W8LWU4</accession>
<gene>
    <name evidence="1" type="ORF">IWW36_005690</name>
</gene>
<evidence type="ECO:0000313" key="2">
    <source>
        <dbReference type="Proteomes" id="UP001139887"/>
    </source>
</evidence>
<keyword evidence="2" id="KW-1185">Reference proteome</keyword>
<dbReference type="AlphaFoldDB" id="A0A9W8LWU4"/>
<dbReference type="EMBL" id="JANBUW010001543">
    <property type="protein sequence ID" value="KAJ2843043.1"/>
    <property type="molecule type" value="Genomic_DNA"/>
</dbReference>
<dbReference type="OrthoDB" id="5573822at2759"/>
<protein>
    <submittedName>
        <fullName evidence="1">Uncharacterized protein</fullName>
    </submittedName>
</protein>
<sequence>MNPFKSNRMPDPQDCVQAGACQNPPMAAKQDTCHRSPRRQGTVLDQHYTVQAETFVEPQHHPNAGIGGYREVPHQSDIGGYYEVARESEIGNDHVDSGGYPIRHFFHKLCHFGECHHHSHHHHK</sequence>
<comment type="caution">
    <text evidence="1">The sequence shown here is derived from an EMBL/GenBank/DDBJ whole genome shotgun (WGS) entry which is preliminary data.</text>
</comment>